<evidence type="ECO:0000256" key="5">
    <source>
        <dbReference type="ARBA" id="ARBA00022801"/>
    </source>
</evidence>
<comment type="similarity">
    <text evidence="2">In the central section; belongs to the CRISPR-associated helicase Cas3 family.</text>
</comment>
<evidence type="ECO:0000256" key="1">
    <source>
        <dbReference type="ARBA" id="ARBA00006847"/>
    </source>
</evidence>
<evidence type="ECO:0000313" key="10">
    <source>
        <dbReference type="EMBL" id="TGN68558.1"/>
    </source>
</evidence>
<evidence type="ECO:0000256" key="2">
    <source>
        <dbReference type="ARBA" id="ARBA00009046"/>
    </source>
</evidence>
<keyword evidence="11" id="KW-1185">Reference proteome</keyword>
<dbReference type="OrthoDB" id="220028at2"/>
<keyword evidence="6" id="KW-0347">Helicase</keyword>
<comment type="similarity">
    <text evidence="1">In the N-terminal section; belongs to the CRISPR-associated nuclease Cas3-HD family.</text>
</comment>
<dbReference type="InterPro" id="IPR027417">
    <property type="entry name" value="P-loop_NTPase"/>
</dbReference>
<dbReference type="GO" id="GO:0046872">
    <property type="term" value="F:metal ion binding"/>
    <property type="evidence" value="ECO:0007669"/>
    <property type="project" value="UniProtKB-KW"/>
</dbReference>
<evidence type="ECO:0000313" key="11">
    <source>
        <dbReference type="Proteomes" id="UP000297972"/>
    </source>
</evidence>
<dbReference type="GO" id="GO:0051607">
    <property type="term" value="P:defense response to virus"/>
    <property type="evidence" value="ECO:0007669"/>
    <property type="project" value="UniProtKB-KW"/>
</dbReference>
<comment type="caution">
    <text evidence="10">The sequence shown here is derived from an EMBL/GenBank/DDBJ whole genome shotgun (WGS) entry which is preliminary data.</text>
</comment>
<protein>
    <recommendedName>
        <fullName evidence="9">HD Cas3-type domain-containing protein</fullName>
    </recommendedName>
</protein>
<dbReference type="InterPro" id="IPR006483">
    <property type="entry name" value="CRISPR-assoc_Cas3_HD"/>
</dbReference>
<dbReference type="Gene3D" id="3.40.50.300">
    <property type="entry name" value="P-loop containing nucleotide triphosphate hydrolases"/>
    <property type="match status" value="1"/>
</dbReference>
<dbReference type="Pfam" id="PF22590">
    <property type="entry name" value="Cas3-like_C_2"/>
    <property type="match status" value="1"/>
</dbReference>
<dbReference type="GO" id="GO:0016787">
    <property type="term" value="F:hydrolase activity"/>
    <property type="evidence" value="ECO:0007669"/>
    <property type="project" value="UniProtKB-KW"/>
</dbReference>
<name>A0A4Z1CSW3_9RHOB</name>
<dbReference type="EMBL" id="SRPG01000004">
    <property type="protein sequence ID" value="TGN68558.1"/>
    <property type="molecule type" value="Genomic_DNA"/>
</dbReference>
<proteinExistence type="inferred from homology"/>
<keyword evidence="8" id="KW-0051">Antiviral defense</keyword>
<evidence type="ECO:0000256" key="4">
    <source>
        <dbReference type="ARBA" id="ARBA00022741"/>
    </source>
</evidence>
<dbReference type="Proteomes" id="UP000297972">
    <property type="component" value="Unassembled WGS sequence"/>
</dbReference>
<accession>A0A4Z1CSW3</accession>
<reference evidence="10 11" key="1">
    <citation type="submission" date="2019-03" db="EMBL/GenBank/DDBJ databases">
        <authorList>
            <person name="Li J."/>
        </authorList>
    </citation>
    <scope>NUCLEOTIDE SEQUENCE [LARGE SCALE GENOMIC DNA]</scope>
    <source>
        <strain evidence="10 11">3058</strain>
    </source>
</reference>
<gene>
    <name evidence="10" type="ORF">E4L95_00985</name>
</gene>
<keyword evidence="5" id="KW-0378">Hydrolase</keyword>
<evidence type="ECO:0000259" key="9">
    <source>
        <dbReference type="PROSITE" id="PS51643"/>
    </source>
</evidence>
<dbReference type="AlphaFoldDB" id="A0A4Z1CSW3"/>
<evidence type="ECO:0000256" key="6">
    <source>
        <dbReference type="ARBA" id="ARBA00022806"/>
    </source>
</evidence>
<dbReference type="GO" id="GO:0004386">
    <property type="term" value="F:helicase activity"/>
    <property type="evidence" value="ECO:0007669"/>
    <property type="project" value="UniProtKB-KW"/>
</dbReference>
<dbReference type="Gene3D" id="1.10.3210.30">
    <property type="match status" value="1"/>
</dbReference>
<evidence type="ECO:0000256" key="8">
    <source>
        <dbReference type="ARBA" id="ARBA00023118"/>
    </source>
</evidence>
<feature type="domain" description="HD Cas3-type" evidence="9">
    <location>
        <begin position="1"/>
        <end position="190"/>
    </location>
</feature>
<dbReference type="InterPro" id="IPR038257">
    <property type="entry name" value="CRISPR-assoc_Cas3_HD_sf"/>
</dbReference>
<dbReference type="GO" id="GO:0005524">
    <property type="term" value="F:ATP binding"/>
    <property type="evidence" value="ECO:0007669"/>
    <property type="project" value="UniProtKB-KW"/>
</dbReference>
<keyword evidence="7" id="KW-0067">ATP-binding</keyword>
<dbReference type="SUPFAM" id="SSF52540">
    <property type="entry name" value="P-loop containing nucleoside triphosphate hydrolases"/>
    <property type="match status" value="1"/>
</dbReference>
<sequence length="989" mass="107089">MLHDLGKATVLFQNKLRKSIDGTAVTSDALRHELISALAWDALIEGKDDQQIVRLGRTIVAADIDAAMVAAAQRGRALWIQCSGGAEAELPLSFSTTGGIGAFIGVLILGHHRLPAATLTRDAFTASEHVNWTSPLAANALEVAPGCPYWHDAGWIERLHLELSRCTEGCTEMFSLDLYARTALMFADHLGSASKAAGDGLGHLANSMKLDDRSVPADSLARHVSRVTNATRGAFHALYEARNDYPALLYDEVPSNIVHPSPKAPARFQWQGRAAAAAAEVVATGEGGFFACIMSGTGTGKTRAAPVILSAAAFNDVKRERRSLRFTLALGLRTLASQSGKEYVQDLGFTDRDVRVLVGQPPISFDARNPPKVAGGDSSDHLIGLDAIEVLSAEGAIPDEGSPEEHDWLIGLSYDPDRQVPAFLQLMAEHDQGNGRGAKLRRLAETPILCATIDHVIAAASPVRSRHLAAALRIITSDLVLDEIDQFSSEDLSVVARLVHLAGVAGRRVIILSATVTGYIAGTLEAAYREGWSVHARLFGLQDKVHLLCTSDAEGADACATSIGGDAFEALFDKVRRATMEALKDQPPFRLAEMLEADRAADLPVAIGAACSRMHDRHAVTIDGFRVSVGFVKMTRVSHTADMASALPAAEGRLRLKICLHSRFLRLHRAWIESRLKEALTRKGDDPNTGLRALCHDWNIFARARAAGCRDIEIVLICSPVIETGNDLDFDYAILDPVSSRSIVQASGRVNRHRLTQAHAANIGLIPRPVVCWEGQGLLEFPGVETRMPEQLGRIRLANFGAADRLAETLFGDRIMGVIDARLILEDGPQPPLLRAERAHLESFITGRAGIEAWMSSPVARNSLTMSRERRFRRSAASEVLFHLIVTDAQTEEWKVDRLPGRTNPLTEPAMMLQRDAEPADVLFEGLHEAVLTEHYGGDLPGSRRMKSELQISWPVYGAGGDIGNVVYSTGLGLRRAPAEASFAQDGEP</sequence>
<evidence type="ECO:0000256" key="3">
    <source>
        <dbReference type="ARBA" id="ARBA00022723"/>
    </source>
</evidence>
<dbReference type="PROSITE" id="PS51643">
    <property type="entry name" value="HD_CAS3"/>
    <property type="match status" value="1"/>
</dbReference>
<keyword evidence="4" id="KW-0547">Nucleotide-binding</keyword>
<evidence type="ECO:0000256" key="7">
    <source>
        <dbReference type="ARBA" id="ARBA00022840"/>
    </source>
</evidence>
<dbReference type="InterPro" id="IPR054712">
    <property type="entry name" value="Cas3-like_dom"/>
</dbReference>
<organism evidence="10 11">
    <name type="scientific">Paracoccus liaowanqingii</name>
    <dbReference type="NCBI Taxonomy" id="2560053"/>
    <lineage>
        <taxon>Bacteria</taxon>
        <taxon>Pseudomonadati</taxon>
        <taxon>Pseudomonadota</taxon>
        <taxon>Alphaproteobacteria</taxon>
        <taxon>Rhodobacterales</taxon>
        <taxon>Paracoccaceae</taxon>
        <taxon>Paracoccus</taxon>
    </lineage>
</organism>
<keyword evidence="3" id="KW-0479">Metal-binding</keyword>